<accession>A0A1M4E4Z8</accession>
<feature type="compositionally biased region" description="Pro residues" evidence="1">
    <location>
        <begin position="156"/>
        <end position="173"/>
    </location>
</feature>
<dbReference type="PROSITE" id="PS51257">
    <property type="entry name" value="PROKAR_LIPOPROTEIN"/>
    <property type="match status" value="1"/>
</dbReference>
<organism evidence="3">
    <name type="scientific">Nonomuraea gerenzanensis</name>
    <dbReference type="NCBI Taxonomy" id="93944"/>
    <lineage>
        <taxon>Bacteria</taxon>
        <taxon>Bacillati</taxon>
        <taxon>Actinomycetota</taxon>
        <taxon>Actinomycetes</taxon>
        <taxon>Streptosporangiales</taxon>
        <taxon>Streptosporangiaceae</taxon>
        <taxon>Nonomuraea</taxon>
    </lineage>
</organism>
<dbReference type="EMBL" id="LT559118">
    <property type="protein sequence ID" value="SBO93907.1"/>
    <property type="molecule type" value="Genomic_DNA"/>
</dbReference>
<feature type="signal peptide" evidence="2">
    <location>
        <begin position="1"/>
        <end position="22"/>
    </location>
</feature>
<feature type="chain" id="PRO_5039641122" description="Lipoprotein" evidence="2">
    <location>
        <begin position="23"/>
        <end position="231"/>
    </location>
</feature>
<evidence type="ECO:0000256" key="2">
    <source>
        <dbReference type="SAM" id="SignalP"/>
    </source>
</evidence>
<dbReference type="AlphaFoldDB" id="A0A1M4E4Z8"/>
<gene>
    <name evidence="3" type="ORF">BN4615_P3423</name>
</gene>
<protein>
    <recommendedName>
        <fullName evidence="4">Lipoprotein</fullName>
    </recommendedName>
</protein>
<evidence type="ECO:0000256" key="1">
    <source>
        <dbReference type="SAM" id="MobiDB-lite"/>
    </source>
</evidence>
<name>A0A1M4E4Z8_9ACTN</name>
<dbReference type="RefSeq" id="WP_311132284.1">
    <property type="nucleotide sequence ID" value="NZ_LT559118.1"/>
</dbReference>
<evidence type="ECO:0008006" key="4">
    <source>
        <dbReference type="Google" id="ProtNLM"/>
    </source>
</evidence>
<proteinExistence type="predicted"/>
<sequence length="231" mass="23800">MMRPIAAVVVAVALTASGCMNAGFDEANRVPQNDGANANVGGTLSLRNIFLLGGADSASHPPQQALYGVIVNDAQRPDQLERVTMEGGGTVQLTGQPLTLPPDYAVGTGNKPIGTASGVRGNVVPMTFTFRDAEPVRLMVPVKARTGHFANLPTAPAGPPSSAPPATAPPSPGTRPGHRLAVVCGGFRPLRVRRGRLLRVITSYSIHYTKLYDGTTGQGTASPGPTATTTG</sequence>
<reference evidence="3" key="1">
    <citation type="submission" date="2016-04" db="EMBL/GenBank/DDBJ databases">
        <authorList>
            <person name="Evans L.H."/>
            <person name="Alamgir A."/>
            <person name="Owens N."/>
            <person name="Weber N.D."/>
            <person name="Virtaneva K."/>
            <person name="Barbian K."/>
            <person name="Babar A."/>
            <person name="Rosenke K."/>
        </authorList>
    </citation>
    <scope>NUCLEOTIDE SEQUENCE</scope>
    <source>
        <strain evidence="3">Nono1</strain>
    </source>
</reference>
<evidence type="ECO:0000313" key="3">
    <source>
        <dbReference type="EMBL" id="SBO93907.1"/>
    </source>
</evidence>
<keyword evidence="2" id="KW-0732">Signal</keyword>
<feature type="region of interest" description="Disordered" evidence="1">
    <location>
        <begin position="152"/>
        <end position="177"/>
    </location>
</feature>